<dbReference type="Gene3D" id="3.30.720.110">
    <property type="match status" value="1"/>
</dbReference>
<dbReference type="Gene3D" id="3.30.720.120">
    <property type="match status" value="1"/>
</dbReference>
<dbReference type="InterPro" id="IPR029068">
    <property type="entry name" value="Glyas_Bleomycin-R_OHBP_Dase"/>
</dbReference>
<dbReference type="InterPro" id="IPR004360">
    <property type="entry name" value="Glyas_Fos-R_dOase_dom"/>
</dbReference>
<dbReference type="PANTHER" id="PTHR34109">
    <property type="entry name" value="BNAUNNG04460D PROTEIN-RELATED"/>
    <property type="match status" value="1"/>
</dbReference>
<sequence>MDSAAPAGYTSVAPWVVTPDTGALLDFVAEVFGGVELGRVQLEDGTIGHAEIRVGDTVLLAFDRQKDWPAMPSLLRVFVEDADAAMERAVAAGARVVTASATHAFGQRGGRVRDPWDNIWWISAVVEDVAPEEGMRRLSEPVYAEAMRVAQETLDRELSGRAEGVVSRPLT</sequence>
<feature type="domain" description="VOC" evidence="1">
    <location>
        <begin position="8"/>
        <end position="125"/>
    </location>
</feature>
<dbReference type="Proteomes" id="UP001602245">
    <property type="component" value="Unassembled WGS sequence"/>
</dbReference>
<gene>
    <name evidence="2" type="ORF">ACFY35_33180</name>
</gene>
<dbReference type="SUPFAM" id="SSF54593">
    <property type="entry name" value="Glyoxalase/Bleomycin resistance protein/Dihydroxybiphenyl dioxygenase"/>
    <property type="match status" value="1"/>
</dbReference>
<organism evidence="2 3">
    <name type="scientific">Paractinoplanes globisporus</name>
    <dbReference type="NCBI Taxonomy" id="113565"/>
    <lineage>
        <taxon>Bacteria</taxon>
        <taxon>Bacillati</taxon>
        <taxon>Actinomycetota</taxon>
        <taxon>Actinomycetes</taxon>
        <taxon>Micromonosporales</taxon>
        <taxon>Micromonosporaceae</taxon>
        <taxon>Paractinoplanes</taxon>
    </lineage>
</organism>
<dbReference type="EMBL" id="JBIAZU010000006">
    <property type="protein sequence ID" value="MFF5294317.1"/>
    <property type="molecule type" value="Genomic_DNA"/>
</dbReference>
<dbReference type="InterPro" id="IPR037523">
    <property type="entry name" value="VOC_core"/>
</dbReference>
<evidence type="ECO:0000313" key="2">
    <source>
        <dbReference type="EMBL" id="MFF5294317.1"/>
    </source>
</evidence>
<dbReference type="PROSITE" id="PS51819">
    <property type="entry name" value="VOC"/>
    <property type="match status" value="1"/>
</dbReference>
<dbReference type="CDD" id="cd07246">
    <property type="entry name" value="VOC_like"/>
    <property type="match status" value="1"/>
</dbReference>
<name>A0ABW6WQ69_9ACTN</name>
<dbReference type="Pfam" id="PF00903">
    <property type="entry name" value="Glyoxalase"/>
    <property type="match status" value="1"/>
</dbReference>
<evidence type="ECO:0000259" key="1">
    <source>
        <dbReference type="PROSITE" id="PS51819"/>
    </source>
</evidence>
<dbReference type="PANTHER" id="PTHR34109:SF1">
    <property type="entry name" value="VOC DOMAIN-CONTAINING PROTEIN"/>
    <property type="match status" value="1"/>
</dbReference>
<comment type="caution">
    <text evidence="2">The sequence shown here is derived from an EMBL/GenBank/DDBJ whole genome shotgun (WGS) entry which is preliminary data.</text>
</comment>
<keyword evidence="3" id="KW-1185">Reference proteome</keyword>
<dbReference type="RefSeq" id="WP_020514874.1">
    <property type="nucleotide sequence ID" value="NZ_JBIAZU010000006.1"/>
</dbReference>
<accession>A0ABW6WQ69</accession>
<proteinExistence type="predicted"/>
<evidence type="ECO:0000313" key="3">
    <source>
        <dbReference type="Proteomes" id="UP001602245"/>
    </source>
</evidence>
<protein>
    <submittedName>
        <fullName evidence="2">VOC family protein</fullName>
    </submittedName>
</protein>
<reference evidence="2 3" key="1">
    <citation type="submission" date="2024-10" db="EMBL/GenBank/DDBJ databases">
        <title>The Natural Products Discovery Center: Release of the First 8490 Sequenced Strains for Exploring Actinobacteria Biosynthetic Diversity.</title>
        <authorList>
            <person name="Kalkreuter E."/>
            <person name="Kautsar S.A."/>
            <person name="Yang D."/>
            <person name="Bader C.D."/>
            <person name="Teijaro C.N."/>
            <person name="Fluegel L."/>
            <person name="Davis C.M."/>
            <person name="Simpson J.R."/>
            <person name="Lauterbach L."/>
            <person name="Steele A.D."/>
            <person name="Gui C."/>
            <person name="Meng S."/>
            <person name="Li G."/>
            <person name="Viehrig K."/>
            <person name="Ye F."/>
            <person name="Su P."/>
            <person name="Kiefer A.F."/>
            <person name="Nichols A."/>
            <person name="Cepeda A.J."/>
            <person name="Yan W."/>
            <person name="Fan B."/>
            <person name="Jiang Y."/>
            <person name="Adhikari A."/>
            <person name="Zheng C.-J."/>
            <person name="Schuster L."/>
            <person name="Cowan T.M."/>
            <person name="Smanski M.J."/>
            <person name="Chevrette M.G."/>
            <person name="De Carvalho L.P.S."/>
            <person name="Shen B."/>
        </authorList>
    </citation>
    <scope>NUCLEOTIDE SEQUENCE [LARGE SCALE GENOMIC DNA]</scope>
    <source>
        <strain evidence="2 3">NPDC000087</strain>
    </source>
</reference>